<sequence length="132" mass="14856">MEKSFPHIFSWVMLHNATHSPHAHSPEELKPKDRCLAAAAAEDEDDDDHWPRTNNIFDSASGASSTPQPHLKGCQEQKAEGLKNLEICLFAWMREMQMAESNGEEFVNLRITCSELGIPFVFAQGDLSRVVF</sequence>
<protein>
    <submittedName>
        <fullName evidence="2">Uncharacterized protein</fullName>
    </submittedName>
</protein>
<gene>
    <name evidence="2" type="ORF">AXG93_3242s1430</name>
</gene>
<organism evidence="2 3">
    <name type="scientific">Marchantia polymorpha subsp. ruderalis</name>
    <dbReference type="NCBI Taxonomy" id="1480154"/>
    <lineage>
        <taxon>Eukaryota</taxon>
        <taxon>Viridiplantae</taxon>
        <taxon>Streptophyta</taxon>
        <taxon>Embryophyta</taxon>
        <taxon>Marchantiophyta</taxon>
        <taxon>Marchantiopsida</taxon>
        <taxon>Marchantiidae</taxon>
        <taxon>Marchantiales</taxon>
        <taxon>Marchantiaceae</taxon>
        <taxon>Marchantia</taxon>
    </lineage>
</organism>
<dbReference type="Proteomes" id="UP000077202">
    <property type="component" value="Unassembled WGS sequence"/>
</dbReference>
<keyword evidence="3" id="KW-1185">Reference proteome</keyword>
<evidence type="ECO:0000313" key="3">
    <source>
        <dbReference type="Proteomes" id="UP000077202"/>
    </source>
</evidence>
<dbReference type="EMBL" id="LVLJ01000808">
    <property type="protein sequence ID" value="OAE32520.1"/>
    <property type="molecule type" value="Genomic_DNA"/>
</dbReference>
<proteinExistence type="predicted"/>
<evidence type="ECO:0000313" key="2">
    <source>
        <dbReference type="EMBL" id="OAE32520.1"/>
    </source>
</evidence>
<reference evidence="2" key="1">
    <citation type="submission" date="2016-03" db="EMBL/GenBank/DDBJ databases">
        <title>Mechanisms controlling the formation of the plant cell surface in tip-growing cells are functionally conserved among land plants.</title>
        <authorList>
            <person name="Honkanen S."/>
            <person name="Jones V.A."/>
            <person name="Morieri G."/>
            <person name="Champion C."/>
            <person name="Hetherington A.J."/>
            <person name="Kelly S."/>
            <person name="Saint-Marcoux D."/>
            <person name="Proust H."/>
            <person name="Prescott H."/>
            <person name="Dolan L."/>
        </authorList>
    </citation>
    <scope>NUCLEOTIDE SEQUENCE [LARGE SCALE GENOMIC DNA]</scope>
    <source>
        <tissue evidence="2">Whole gametophyte</tissue>
    </source>
</reference>
<feature type="region of interest" description="Disordered" evidence="1">
    <location>
        <begin position="40"/>
        <end position="76"/>
    </location>
</feature>
<dbReference type="AlphaFoldDB" id="A0A176WH07"/>
<evidence type="ECO:0000256" key="1">
    <source>
        <dbReference type="SAM" id="MobiDB-lite"/>
    </source>
</evidence>
<comment type="caution">
    <text evidence="2">The sequence shown here is derived from an EMBL/GenBank/DDBJ whole genome shotgun (WGS) entry which is preliminary data.</text>
</comment>
<feature type="compositionally biased region" description="Polar residues" evidence="1">
    <location>
        <begin position="52"/>
        <end position="68"/>
    </location>
</feature>
<name>A0A176WH07_MARPO</name>
<accession>A0A176WH07</accession>